<dbReference type="EMBL" id="JADDUC010000055">
    <property type="protein sequence ID" value="KAG0121016.1"/>
    <property type="molecule type" value="Genomic_DNA"/>
</dbReference>
<dbReference type="EMBL" id="JADDUC020000001">
    <property type="protein sequence ID" value="KAI1242846.1"/>
    <property type="molecule type" value="Genomic_DNA"/>
</dbReference>
<accession>A0A835NU98</accession>
<dbReference type="Proteomes" id="UP000618051">
    <property type="component" value="Unassembled WGS sequence"/>
</dbReference>
<dbReference type="AlphaFoldDB" id="A0A835NU98"/>
<name>A0A835NU98_9PASS</name>
<reference evidence="1" key="1">
    <citation type="submission" date="2020-10" db="EMBL/GenBank/DDBJ databases">
        <title>Feather gene expression reveals the developmental basis of iridescence in African starlings.</title>
        <authorList>
            <person name="Rubenstein D.R."/>
        </authorList>
    </citation>
    <scope>NUCLEOTIDE SEQUENCE</scope>
    <source>
        <strain evidence="1">SS15</strain>
        <tissue evidence="1">Liver</tissue>
    </source>
</reference>
<evidence type="ECO:0000313" key="3">
    <source>
        <dbReference type="Proteomes" id="UP000618051"/>
    </source>
</evidence>
<comment type="caution">
    <text evidence="1">The sequence shown here is derived from an EMBL/GenBank/DDBJ whole genome shotgun (WGS) entry which is preliminary data.</text>
</comment>
<organism evidence="1">
    <name type="scientific">Lamprotornis superbus</name>
    <dbReference type="NCBI Taxonomy" id="245042"/>
    <lineage>
        <taxon>Eukaryota</taxon>
        <taxon>Metazoa</taxon>
        <taxon>Chordata</taxon>
        <taxon>Craniata</taxon>
        <taxon>Vertebrata</taxon>
        <taxon>Euteleostomi</taxon>
        <taxon>Archelosauria</taxon>
        <taxon>Archosauria</taxon>
        <taxon>Dinosauria</taxon>
        <taxon>Saurischia</taxon>
        <taxon>Theropoda</taxon>
        <taxon>Coelurosauria</taxon>
        <taxon>Aves</taxon>
        <taxon>Neognathae</taxon>
        <taxon>Neoaves</taxon>
        <taxon>Telluraves</taxon>
        <taxon>Australaves</taxon>
        <taxon>Passeriformes</taxon>
        <taxon>Sturnidae</taxon>
        <taxon>Lamprotornis</taxon>
    </lineage>
</organism>
<evidence type="ECO:0000313" key="1">
    <source>
        <dbReference type="EMBL" id="KAG0121016.1"/>
    </source>
</evidence>
<keyword evidence="3" id="KW-1185">Reference proteome</keyword>
<reference evidence="2" key="3">
    <citation type="submission" date="2022-01" db="EMBL/GenBank/DDBJ databases">
        <authorList>
            <person name="Rubenstein D.R."/>
        </authorList>
    </citation>
    <scope>NUCLEOTIDE SEQUENCE</scope>
    <source>
        <strain evidence="2">SS15</strain>
        <tissue evidence="2">Liver</tissue>
    </source>
</reference>
<protein>
    <submittedName>
        <fullName evidence="1">Uncharacterized protein</fullName>
    </submittedName>
</protein>
<evidence type="ECO:0000313" key="2">
    <source>
        <dbReference type="EMBL" id="KAI1242846.1"/>
    </source>
</evidence>
<sequence length="406" mass="47335">MTSEFSPDLHLTQLMLYILKVVKTSATRTWQNVKSNEQKCSGQWQESTKAIELEKCSVTYENERNFSKHPKHQLFQDIFTTFIMDRLTCRKCSTAWVELKYMETVANHFLNYGEEQHDVDKLFNMTYLSKFGICHVFFGALFALTRKEVLYLTALLLEVYLVQMQQGETSIFICQISQVMMRYKKIFSHFMQVNAIYTIAKLILPNKERNAEQASLLQEDVLKQIAESIENMNQNKAPTKHVENDTILEHLGSGAFGVMIEIMLMDLDQNGDQVSLLSKETKNYPAKEENCYPEEEFEFVILKLQNNLVLMSYSMHQICTHQVWTYGFIRMIVLIQDHILTYQVLDEQKEIIYMLHNSTASFGKYFNLSATGEKRNNKGHSANGSLREVKLLCRSKEGKKNSRWHI</sequence>
<gene>
    <name evidence="2" type="ORF">IHE44_0000399</name>
    <name evidence="1" type="ORF">IHE44_011697</name>
</gene>
<proteinExistence type="predicted"/>
<dbReference type="OrthoDB" id="248923at2759"/>
<reference evidence="2 3" key="2">
    <citation type="journal article" date="2021" name="J. Hered.">
        <title>Feather Gene Expression Elucidates the Developmental Basis of Plumage Iridescence in African Starlings.</title>
        <authorList>
            <person name="Rubenstein D.R."/>
            <person name="Corvelo A."/>
            <person name="MacManes M.D."/>
            <person name="Maia R."/>
            <person name="Narzisi G."/>
            <person name="Rousaki A."/>
            <person name="Vandenabeele P."/>
            <person name="Shawkey M.D."/>
            <person name="Solomon J."/>
        </authorList>
    </citation>
    <scope>NUCLEOTIDE SEQUENCE [LARGE SCALE GENOMIC DNA]</scope>
    <source>
        <strain evidence="2">SS15</strain>
    </source>
</reference>